<dbReference type="Proteomes" id="UP000241818">
    <property type="component" value="Unassembled WGS sequence"/>
</dbReference>
<proteinExistence type="predicted"/>
<evidence type="ECO:0000313" key="3">
    <source>
        <dbReference type="Proteomes" id="UP000241818"/>
    </source>
</evidence>
<dbReference type="OrthoDB" id="5390143at2759"/>
<dbReference type="AlphaFoldDB" id="A0A2T3ARE1"/>
<sequence>MMLLALLLLDAVSFVFAQSVGTFFNPPAAVKNQPDFSTNPVWTVGETEAIQWTTTYLNYTIALWQQILDEDAALRGPSIFETETGAVTQFNWAV</sequence>
<dbReference type="InParanoid" id="A0A2T3ARE1"/>
<reference evidence="2 3" key="1">
    <citation type="journal article" date="2018" name="New Phytol.">
        <title>Comparative genomics and transcriptomics depict ericoid mycorrhizal fungi as versatile saprotrophs and plant mutualists.</title>
        <authorList>
            <person name="Martino E."/>
            <person name="Morin E."/>
            <person name="Grelet G.A."/>
            <person name="Kuo A."/>
            <person name="Kohler A."/>
            <person name="Daghino S."/>
            <person name="Barry K.W."/>
            <person name="Cichocki N."/>
            <person name="Clum A."/>
            <person name="Dockter R.B."/>
            <person name="Hainaut M."/>
            <person name="Kuo R.C."/>
            <person name="LaButti K."/>
            <person name="Lindahl B.D."/>
            <person name="Lindquist E.A."/>
            <person name="Lipzen A."/>
            <person name="Khouja H.R."/>
            <person name="Magnuson J."/>
            <person name="Murat C."/>
            <person name="Ohm R.A."/>
            <person name="Singer S.W."/>
            <person name="Spatafora J.W."/>
            <person name="Wang M."/>
            <person name="Veneault-Fourrey C."/>
            <person name="Henrissat B."/>
            <person name="Grigoriev I.V."/>
            <person name="Martin F.M."/>
            <person name="Perotto S."/>
        </authorList>
    </citation>
    <scope>NUCLEOTIDE SEQUENCE [LARGE SCALE GENOMIC DNA]</scope>
    <source>
        <strain evidence="2 3">ATCC 22711</strain>
    </source>
</reference>
<feature type="signal peptide" evidence="1">
    <location>
        <begin position="1"/>
        <end position="17"/>
    </location>
</feature>
<dbReference type="RefSeq" id="XP_024717237.1">
    <property type="nucleotide sequence ID" value="XM_024864674.1"/>
</dbReference>
<organism evidence="2 3">
    <name type="scientific">Amorphotheca resinae ATCC 22711</name>
    <dbReference type="NCBI Taxonomy" id="857342"/>
    <lineage>
        <taxon>Eukaryota</taxon>
        <taxon>Fungi</taxon>
        <taxon>Dikarya</taxon>
        <taxon>Ascomycota</taxon>
        <taxon>Pezizomycotina</taxon>
        <taxon>Leotiomycetes</taxon>
        <taxon>Helotiales</taxon>
        <taxon>Amorphothecaceae</taxon>
        <taxon>Amorphotheca</taxon>
    </lineage>
</organism>
<keyword evidence="1" id="KW-0732">Signal</keyword>
<protein>
    <submittedName>
        <fullName evidence="2">Uncharacterized protein</fullName>
    </submittedName>
</protein>
<keyword evidence="3" id="KW-1185">Reference proteome</keyword>
<evidence type="ECO:0000313" key="2">
    <source>
        <dbReference type="EMBL" id="PSS08939.1"/>
    </source>
</evidence>
<gene>
    <name evidence="2" type="ORF">M430DRAFT_22319</name>
</gene>
<dbReference type="GeneID" id="36572755"/>
<dbReference type="EMBL" id="KZ679017">
    <property type="protein sequence ID" value="PSS08939.1"/>
    <property type="molecule type" value="Genomic_DNA"/>
</dbReference>
<accession>A0A2T3ARE1</accession>
<evidence type="ECO:0000256" key="1">
    <source>
        <dbReference type="SAM" id="SignalP"/>
    </source>
</evidence>
<feature type="chain" id="PRO_5015783980" evidence="1">
    <location>
        <begin position="18"/>
        <end position="94"/>
    </location>
</feature>
<name>A0A2T3ARE1_AMORE</name>